<dbReference type="STRING" id="597362.K5X840"/>
<dbReference type="InterPro" id="IPR000594">
    <property type="entry name" value="ThiF_NAD_FAD-bd"/>
</dbReference>
<dbReference type="Pfam" id="PF00899">
    <property type="entry name" value="ThiF"/>
    <property type="match status" value="1"/>
</dbReference>
<dbReference type="KEGG" id="abp:AGABI1DRAFT113952"/>
<dbReference type="FunCoup" id="K5X840">
    <property type="interactions" value="829"/>
</dbReference>
<dbReference type="Gene3D" id="3.40.50.720">
    <property type="entry name" value="NAD(P)-binding Rossmann-like Domain"/>
    <property type="match status" value="1"/>
</dbReference>
<feature type="compositionally biased region" description="Basic and acidic residues" evidence="1">
    <location>
        <begin position="1"/>
        <end position="10"/>
    </location>
</feature>
<reference evidence="4" key="1">
    <citation type="journal article" date="2012" name="Proc. Natl. Acad. Sci. U.S.A.">
        <title>Genome sequence of the button mushroom Agaricus bisporus reveals mechanisms governing adaptation to a humic-rich ecological niche.</title>
        <authorList>
            <person name="Morin E."/>
            <person name="Kohler A."/>
            <person name="Baker A.R."/>
            <person name="Foulongne-Oriol M."/>
            <person name="Lombard V."/>
            <person name="Nagy L.G."/>
            <person name="Ohm R.A."/>
            <person name="Patyshakuliyeva A."/>
            <person name="Brun A."/>
            <person name="Aerts A.L."/>
            <person name="Bailey A.M."/>
            <person name="Billette C."/>
            <person name="Coutinho P.M."/>
            <person name="Deakin G."/>
            <person name="Doddapaneni H."/>
            <person name="Floudas D."/>
            <person name="Grimwood J."/>
            <person name="Hilden K."/>
            <person name="Kuees U."/>
            <person name="LaButti K.M."/>
            <person name="Lapidus A."/>
            <person name="Lindquist E.A."/>
            <person name="Lucas S.M."/>
            <person name="Murat C."/>
            <person name="Riley R.W."/>
            <person name="Salamov A.A."/>
            <person name="Schmutz J."/>
            <person name="Subramanian V."/>
            <person name="Woesten H.A.B."/>
            <person name="Xu J."/>
            <person name="Eastwood D.C."/>
            <person name="Foster G.D."/>
            <person name="Sonnenberg A.S."/>
            <person name="Cullen D."/>
            <person name="de Vries R.P."/>
            <person name="Lundell T."/>
            <person name="Hibbett D.S."/>
            <person name="Henrissat B."/>
            <person name="Burton K.S."/>
            <person name="Kerrigan R.W."/>
            <person name="Challen M.P."/>
            <person name="Grigoriev I.V."/>
            <person name="Martin F."/>
        </authorList>
    </citation>
    <scope>NUCLEOTIDE SEQUENCE [LARGE SCALE GENOMIC DNA]</scope>
    <source>
        <strain evidence="4">JB137-S8 / ATCC MYA-4627 / FGSC 10392</strain>
    </source>
</reference>
<dbReference type="OMA" id="EFFGQFD"/>
<dbReference type="EMBL" id="JH971390">
    <property type="protein sequence ID" value="EKM79388.1"/>
    <property type="molecule type" value="Genomic_DNA"/>
</dbReference>
<dbReference type="RefSeq" id="XP_007330063.1">
    <property type="nucleotide sequence ID" value="XM_007330001.1"/>
</dbReference>
<evidence type="ECO:0000313" key="4">
    <source>
        <dbReference type="Proteomes" id="UP000008493"/>
    </source>
</evidence>
<dbReference type="InParanoid" id="K5X840"/>
<dbReference type="eggNOG" id="KOG2014">
    <property type="taxonomic scope" value="Eukaryota"/>
</dbReference>
<dbReference type="GeneID" id="18824164"/>
<dbReference type="SUPFAM" id="SSF69572">
    <property type="entry name" value="Activating enzymes of the ubiquitin-like proteins"/>
    <property type="match status" value="1"/>
</dbReference>
<gene>
    <name evidence="3" type="ORF">AGABI1DRAFT_113952</name>
</gene>
<dbReference type="InterPro" id="IPR035985">
    <property type="entry name" value="Ubiquitin-activating_enz"/>
</dbReference>
<dbReference type="GO" id="GO:0016925">
    <property type="term" value="P:protein sumoylation"/>
    <property type="evidence" value="ECO:0007669"/>
    <property type="project" value="TreeGrafter"/>
</dbReference>
<dbReference type="AlphaFoldDB" id="K5X840"/>
<evidence type="ECO:0000256" key="1">
    <source>
        <dbReference type="SAM" id="MobiDB-lite"/>
    </source>
</evidence>
<feature type="domain" description="THIF-type NAD/FAD binding fold" evidence="2">
    <location>
        <begin position="26"/>
        <end position="339"/>
    </location>
</feature>
<dbReference type="GO" id="GO:0031510">
    <property type="term" value="C:SUMO activating enzyme complex"/>
    <property type="evidence" value="ECO:0007669"/>
    <property type="project" value="TreeGrafter"/>
</dbReference>
<dbReference type="InterPro" id="IPR045886">
    <property type="entry name" value="ThiF/MoeB/HesA"/>
</dbReference>
<organism evidence="3 4">
    <name type="scientific">Agaricus bisporus var. burnettii (strain JB137-S8 / ATCC MYA-4627 / FGSC 10392)</name>
    <name type="common">White button mushroom</name>
    <dbReference type="NCBI Taxonomy" id="597362"/>
    <lineage>
        <taxon>Eukaryota</taxon>
        <taxon>Fungi</taxon>
        <taxon>Dikarya</taxon>
        <taxon>Basidiomycota</taxon>
        <taxon>Agaricomycotina</taxon>
        <taxon>Agaricomycetes</taxon>
        <taxon>Agaricomycetidae</taxon>
        <taxon>Agaricales</taxon>
        <taxon>Agaricineae</taxon>
        <taxon>Agaricaceae</taxon>
        <taxon>Agaricus</taxon>
    </lineage>
</organism>
<dbReference type="GO" id="GO:0005737">
    <property type="term" value="C:cytoplasm"/>
    <property type="evidence" value="ECO:0007669"/>
    <property type="project" value="TreeGrafter"/>
</dbReference>
<dbReference type="GO" id="GO:0019948">
    <property type="term" value="F:SUMO activating enzyme activity"/>
    <property type="evidence" value="ECO:0007669"/>
    <property type="project" value="TreeGrafter"/>
</dbReference>
<dbReference type="OrthoDB" id="1708823at2759"/>
<proteinExistence type="predicted"/>
<sequence length="349" mass="38838">MDISSDEMKHSSNAGKTLTEEEATRYDRQMRLWGIEAQQRMRNAVILVVRMRGVATEAIKNMVLAGIGKLVIVDAENVAEEDLGCGFFFREEDVGQKRLDVARPRIEGLNPLVNVETITDMTALEGVAFENLIQRVDLVCVTDYDNENLRRINEICRRYGKSFYAGGSYGFFGYIFCDLIEHEYLPPILFGASRDRTAPKEAPRTIKRKATYCPLAKALEFKWTALNKRQTKEVNPALFFGILGLWQYEISHKDLPLDSSSAAEVQTIANSLMSTADVNKQVLREVPIDLIESLSDGAKHEFNPVCAIIGGVLGQDILKALGGRDPPIANFFVFDGSTGGGTVCRLNMS</sequence>
<feature type="region of interest" description="Disordered" evidence="1">
    <location>
        <begin position="1"/>
        <end position="21"/>
    </location>
</feature>
<evidence type="ECO:0000313" key="3">
    <source>
        <dbReference type="EMBL" id="EKM79388.1"/>
    </source>
</evidence>
<name>K5X840_AGABU</name>
<evidence type="ECO:0000259" key="2">
    <source>
        <dbReference type="Pfam" id="PF00899"/>
    </source>
</evidence>
<accession>K5X840</accession>
<keyword evidence="4" id="KW-1185">Reference proteome</keyword>
<protein>
    <recommendedName>
        <fullName evidence="2">THIF-type NAD/FAD binding fold domain-containing protein</fullName>
    </recommendedName>
</protein>
<dbReference type="PANTHER" id="PTHR10953">
    <property type="entry name" value="UBIQUITIN-ACTIVATING ENZYME E1"/>
    <property type="match status" value="1"/>
</dbReference>
<dbReference type="Proteomes" id="UP000008493">
    <property type="component" value="Unassembled WGS sequence"/>
</dbReference>
<dbReference type="PANTHER" id="PTHR10953:SF162">
    <property type="entry name" value="SUMO-ACTIVATING ENZYME SUBUNIT 1"/>
    <property type="match status" value="1"/>
</dbReference>
<dbReference type="HOGENOM" id="CLU_002556_4_1_1"/>